<keyword evidence="3" id="KW-1185">Reference proteome</keyword>
<sequence length="73" mass="8002">MPTAHRPRNEAVVPIPVEARDEGAPGARTGQVGHAAAGTRLQEQWLTDNQVALQSSNAFVERHGLPLSRYRNF</sequence>
<dbReference type="AlphaFoldDB" id="A0A4Q7LBR4"/>
<proteinExistence type="predicted"/>
<dbReference type="Pfam" id="PF07362">
    <property type="entry name" value="CcdA"/>
    <property type="match status" value="1"/>
</dbReference>
<protein>
    <submittedName>
        <fullName evidence="2">Post-segregation antitoxin (Ccd killing protein)</fullName>
    </submittedName>
</protein>
<accession>A0A4Q7LBR4</accession>
<gene>
    <name evidence="2" type="ORF">EV685_3712</name>
</gene>
<name>A0A4Q7LBR4_9BURK</name>
<evidence type="ECO:0000313" key="3">
    <source>
        <dbReference type="Proteomes" id="UP000293433"/>
    </source>
</evidence>
<organism evidence="2 3">
    <name type="scientific">Sphaerotilus mobilis</name>
    <dbReference type="NCBI Taxonomy" id="47994"/>
    <lineage>
        <taxon>Bacteria</taxon>
        <taxon>Pseudomonadati</taxon>
        <taxon>Pseudomonadota</taxon>
        <taxon>Betaproteobacteria</taxon>
        <taxon>Burkholderiales</taxon>
        <taxon>Sphaerotilaceae</taxon>
        <taxon>Sphaerotilus</taxon>
    </lineage>
</organism>
<evidence type="ECO:0000313" key="2">
    <source>
        <dbReference type="EMBL" id="RZS47504.1"/>
    </source>
</evidence>
<dbReference type="InterPro" id="IPR009956">
    <property type="entry name" value="Post-segregation_anti-tox_CcdA"/>
</dbReference>
<keyword evidence="1" id="KW-1277">Toxin-antitoxin system</keyword>
<evidence type="ECO:0000256" key="1">
    <source>
        <dbReference type="ARBA" id="ARBA00022649"/>
    </source>
</evidence>
<comment type="caution">
    <text evidence="2">The sequence shown here is derived from an EMBL/GenBank/DDBJ whole genome shotgun (WGS) entry which is preliminary data.</text>
</comment>
<dbReference type="EMBL" id="SGWV01000012">
    <property type="protein sequence ID" value="RZS47504.1"/>
    <property type="molecule type" value="Genomic_DNA"/>
</dbReference>
<dbReference type="Proteomes" id="UP000293433">
    <property type="component" value="Unassembled WGS sequence"/>
</dbReference>
<reference evidence="2 3" key="1">
    <citation type="submission" date="2019-02" db="EMBL/GenBank/DDBJ databases">
        <title>Genomic Encyclopedia of Type Strains, Phase IV (KMG-IV): sequencing the most valuable type-strain genomes for metagenomic binning, comparative biology and taxonomic classification.</title>
        <authorList>
            <person name="Goeker M."/>
        </authorList>
    </citation>
    <scope>NUCLEOTIDE SEQUENCE [LARGE SCALE GENOMIC DNA]</scope>
    <source>
        <strain evidence="2 3">DSM 10617</strain>
    </source>
</reference>